<keyword evidence="1" id="KW-0812">Transmembrane</keyword>
<organism evidence="3 4">
    <name type="scientific">Diploscapter pachys</name>
    <dbReference type="NCBI Taxonomy" id="2018661"/>
    <lineage>
        <taxon>Eukaryota</taxon>
        <taxon>Metazoa</taxon>
        <taxon>Ecdysozoa</taxon>
        <taxon>Nematoda</taxon>
        <taxon>Chromadorea</taxon>
        <taxon>Rhabditida</taxon>
        <taxon>Rhabditina</taxon>
        <taxon>Rhabditomorpha</taxon>
        <taxon>Rhabditoidea</taxon>
        <taxon>Rhabditidae</taxon>
        <taxon>Diploscapter</taxon>
    </lineage>
</organism>
<proteinExistence type="predicted"/>
<evidence type="ECO:0000256" key="2">
    <source>
        <dbReference type="SAM" id="SignalP"/>
    </source>
</evidence>
<evidence type="ECO:0000313" key="4">
    <source>
        <dbReference type="Proteomes" id="UP000218231"/>
    </source>
</evidence>
<dbReference type="AlphaFoldDB" id="A0A2A2L9T5"/>
<feature type="chain" id="PRO_5012449129" evidence="2">
    <location>
        <begin position="24"/>
        <end position="100"/>
    </location>
</feature>
<keyword evidence="1" id="KW-1133">Transmembrane helix</keyword>
<gene>
    <name evidence="3" type="ORF">WR25_08183</name>
</gene>
<accession>A0A2A2L9T5</accession>
<evidence type="ECO:0000313" key="3">
    <source>
        <dbReference type="EMBL" id="PAV82959.1"/>
    </source>
</evidence>
<feature type="transmembrane region" description="Helical" evidence="1">
    <location>
        <begin position="75"/>
        <end position="92"/>
    </location>
</feature>
<evidence type="ECO:0000256" key="1">
    <source>
        <dbReference type="SAM" id="Phobius"/>
    </source>
</evidence>
<sequence>MNRGLATFRFILLKLVVSSPCDCIPSLMASLMSFTGTCIICSSSVMFSAFCLIISLTDSSSITSSSSSNSGMASGLFLLTVTGFCFTFSMFFENLCAAFA</sequence>
<dbReference type="EMBL" id="LIAE01007010">
    <property type="protein sequence ID" value="PAV82959.1"/>
    <property type="molecule type" value="Genomic_DNA"/>
</dbReference>
<reference evidence="3 4" key="1">
    <citation type="journal article" date="2017" name="Curr. Biol.">
        <title>Genome architecture and evolution of a unichromosomal asexual nematode.</title>
        <authorList>
            <person name="Fradin H."/>
            <person name="Zegar C."/>
            <person name="Gutwein M."/>
            <person name="Lucas J."/>
            <person name="Kovtun M."/>
            <person name="Corcoran D."/>
            <person name="Baugh L.R."/>
            <person name="Kiontke K."/>
            <person name="Gunsalus K."/>
            <person name="Fitch D.H."/>
            <person name="Piano F."/>
        </authorList>
    </citation>
    <scope>NUCLEOTIDE SEQUENCE [LARGE SCALE GENOMIC DNA]</scope>
    <source>
        <strain evidence="3">PF1309</strain>
    </source>
</reference>
<protein>
    <submittedName>
        <fullName evidence="3">Uncharacterized protein</fullName>
    </submittedName>
</protein>
<feature type="signal peptide" evidence="2">
    <location>
        <begin position="1"/>
        <end position="23"/>
    </location>
</feature>
<keyword evidence="1" id="KW-0472">Membrane</keyword>
<keyword evidence="4" id="KW-1185">Reference proteome</keyword>
<keyword evidence="2" id="KW-0732">Signal</keyword>
<feature type="transmembrane region" description="Helical" evidence="1">
    <location>
        <begin position="34"/>
        <end position="54"/>
    </location>
</feature>
<name>A0A2A2L9T5_9BILA</name>
<dbReference type="Proteomes" id="UP000218231">
    <property type="component" value="Unassembled WGS sequence"/>
</dbReference>
<comment type="caution">
    <text evidence="3">The sequence shown here is derived from an EMBL/GenBank/DDBJ whole genome shotgun (WGS) entry which is preliminary data.</text>
</comment>